<dbReference type="Proteomes" id="UP000470246">
    <property type="component" value="Unassembled WGS sequence"/>
</dbReference>
<evidence type="ECO:0000313" key="2">
    <source>
        <dbReference type="EMBL" id="NEK60422.1"/>
    </source>
</evidence>
<protein>
    <submittedName>
        <fullName evidence="2">Uncharacterized protein</fullName>
    </submittedName>
</protein>
<feature type="compositionally biased region" description="Basic and acidic residues" evidence="1">
    <location>
        <begin position="54"/>
        <end position="67"/>
    </location>
</feature>
<reference evidence="2 3" key="1">
    <citation type="submission" date="2020-02" db="EMBL/GenBank/DDBJ databases">
        <title>Geodermatophilus sabuli CPCC 205279 I12A-02694.</title>
        <authorList>
            <person name="Jiang Z."/>
        </authorList>
    </citation>
    <scope>NUCLEOTIDE SEQUENCE [LARGE SCALE GENOMIC DNA]</scope>
    <source>
        <strain evidence="2 3">I12A-02694</strain>
    </source>
</reference>
<gene>
    <name evidence="2" type="ORF">GCU56_21425</name>
</gene>
<comment type="caution">
    <text evidence="2">The sequence shown here is derived from an EMBL/GenBank/DDBJ whole genome shotgun (WGS) entry which is preliminary data.</text>
</comment>
<dbReference type="EMBL" id="JAAGWF010000029">
    <property type="protein sequence ID" value="NEK60422.1"/>
    <property type="molecule type" value="Genomic_DNA"/>
</dbReference>
<accession>A0A7K3W6H5</accession>
<proteinExistence type="predicted"/>
<name>A0A7K3W6H5_9ACTN</name>
<evidence type="ECO:0000256" key="1">
    <source>
        <dbReference type="SAM" id="MobiDB-lite"/>
    </source>
</evidence>
<evidence type="ECO:0000313" key="3">
    <source>
        <dbReference type="Proteomes" id="UP000470246"/>
    </source>
</evidence>
<feature type="region of interest" description="Disordered" evidence="1">
    <location>
        <begin position="53"/>
        <end position="83"/>
    </location>
</feature>
<sequence length="98" mass="10782">MSSTAPDSPRSAREPAVMSAAEKLMAEWEARHDVAARGRRVDPAAALQHYLSHSRCDEGGRHPDRPARSAHPHGRAADRFAAEHPLTASLLRWGEDPR</sequence>
<dbReference type="AlphaFoldDB" id="A0A7K3W6H5"/>
<dbReference type="RefSeq" id="WP_163484107.1">
    <property type="nucleotide sequence ID" value="NZ_JAAGWF010000029.1"/>
</dbReference>
<organism evidence="2 3">
    <name type="scientific">Geodermatophilus sabuli</name>
    <dbReference type="NCBI Taxonomy" id="1564158"/>
    <lineage>
        <taxon>Bacteria</taxon>
        <taxon>Bacillati</taxon>
        <taxon>Actinomycetota</taxon>
        <taxon>Actinomycetes</taxon>
        <taxon>Geodermatophilales</taxon>
        <taxon>Geodermatophilaceae</taxon>
        <taxon>Geodermatophilus</taxon>
    </lineage>
</organism>
<keyword evidence="3" id="KW-1185">Reference proteome</keyword>